<dbReference type="AlphaFoldDB" id="X0ZMQ0"/>
<organism evidence="1">
    <name type="scientific">marine sediment metagenome</name>
    <dbReference type="NCBI Taxonomy" id="412755"/>
    <lineage>
        <taxon>unclassified sequences</taxon>
        <taxon>metagenomes</taxon>
        <taxon>ecological metagenomes</taxon>
    </lineage>
</organism>
<proteinExistence type="predicted"/>
<reference evidence="1" key="1">
    <citation type="journal article" date="2014" name="Front. Microbiol.">
        <title>High frequency of phylogenetically diverse reductive dehalogenase-homologous genes in deep subseafloor sedimentary metagenomes.</title>
        <authorList>
            <person name="Kawai M."/>
            <person name="Futagami T."/>
            <person name="Toyoda A."/>
            <person name="Takaki Y."/>
            <person name="Nishi S."/>
            <person name="Hori S."/>
            <person name="Arai W."/>
            <person name="Tsubouchi T."/>
            <person name="Morono Y."/>
            <person name="Uchiyama I."/>
            <person name="Ito T."/>
            <person name="Fujiyama A."/>
            <person name="Inagaki F."/>
            <person name="Takami H."/>
        </authorList>
    </citation>
    <scope>NUCLEOTIDE SEQUENCE</scope>
    <source>
        <strain evidence="1">Expedition CK06-06</strain>
    </source>
</reference>
<dbReference type="EMBL" id="BART01003639">
    <property type="protein sequence ID" value="GAG59367.1"/>
    <property type="molecule type" value="Genomic_DNA"/>
</dbReference>
<gene>
    <name evidence="1" type="ORF">S01H4_09834</name>
</gene>
<sequence>MVDVKKVTKLLGEIVSPARVSDKDFDLIPYSRDLSPAKQKLPTHVVIPETREEFKAF</sequence>
<accession>X0ZMQ0</accession>
<comment type="caution">
    <text evidence="1">The sequence shown here is derived from an EMBL/GenBank/DDBJ whole genome shotgun (WGS) entry which is preliminary data.</text>
</comment>
<evidence type="ECO:0000313" key="1">
    <source>
        <dbReference type="EMBL" id="GAG59367.1"/>
    </source>
</evidence>
<name>X0ZMQ0_9ZZZZ</name>
<protein>
    <submittedName>
        <fullName evidence="1">Uncharacterized protein</fullName>
    </submittedName>
</protein>